<dbReference type="AlphaFoldDB" id="A0AA38X653"/>
<evidence type="ECO:0000313" key="2">
    <source>
        <dbReference type="EMBL" id="KAJ9607562.1"/>
    </source>
</evidence>
<dbReference type="EMBL" id="JAPDRK010000011">
    <property type="protein sequence ID" value="KAJ9607562.1"/>
    <property type="molecule type" value="Genomic_DNA"/>
</dbReference>
<feature type="region of interest" description="Disordered" evidence="1">
    <location>
        <begin position="104"/>
        <end position="199"/>
    </location>
</feature>
<name>A0AA38X653_9EURO</name>
<reference evidence="2" key="1">
    <citation type="submission" date="2022-10" db="EMBL/GenBank/DDBJ databases">
        <title>Culturing micro-colonial fungi from biological soil crusts in the Mojave desert and describing Neophaeococcomyces mojavensis, and introducing the new genera and species Taxawa tesnikishii.</title>
        <authorList>
            <person name="Kurbessoian T."/>
            <person name="Stajich J.E."/>
        </authorList>
    </citation>
    <scope>NUCLEOTIDE SEQUENCE</scope>
    <source>
        <strain evidence="2">TK_41</strain>
    </source>
</reference>
<accession>A0AA38X653</accession>
<feature type="compositionally biased region" description="Basic and acidic residues" evidence="1">
    <location>
        <begin position="104"/>
        <end position="127"/>
    </location>
</feature>
<gene>
    <name evidence="2" type="ORF">H2200_007640</name>
</gene>
<evidence type="ECO:0000313" key="3">
    <source>
        <dbReference type="Proteomes" id="UP001172673"/>
    </source>
</evidence>
<protein>
    <submittedName>
        <fullName evidence="2">Uncharacterized protein</fullName>
    </submittedName>
</protein>
<dbReference type="Proteomes" id="UP001172673">
    <property type="component" value="Unassembled WGS sequence"/>
</dbReference>
<proteinExistence type="predicted"/>
<keyword evidence="3" id="KW-1185">Reference proteome</keyword>
<organism evidence="2 3">
    <name type="scientific">Cladophialophora chaetospira</name>
    <dbReference type="NCBI Taxonomy" id="386627"/>
    <lineage>
        <taxon>Eukaryota</taxon>
        <taxon>Fungi</taxon>
        <taxon>Dikarya</taxon>
        <taxon>Ascomycota</taxon>
        <taxon>Pezizomycotina</taxon>
        <taxon>Eurotiomycetes</taxon>
        <taxon>Chaetothyriomycetidae</taxon>
        <taxon>Chaetothyriales</taxon>
        <taxon>Herpotrichiellaceae</taxon>
        <taxon>Cladophialophora</taxon>
    </lineage>
</organism>
<evidence type="ECO:0000256" key="1">
    <source>
        <dbReference type="SAM" id="MobiDB-lite"/>
    </source>
</evidence>
<feature type="compositionally biased region" description="Basic and acidic residues" evidence="1">
    <location>
        <begin position="135"/>
        <end position="199"/>
    </location>
</feature>
<sequence length="229" mass="25862">MSLKVIHTKPDGTQVPIKVSIWDAFRSAPSRKPRKLGPINVRIEFKNDAKTNDKGKGKEQVKAVDKDDLDPDDRIILRMKGENPSAPYAEILAATSSFRHEGDVKARFKEIKHHLEMGNKKQDDNSGKKGKNKGKNKDKDADKEEKIRKDKEEGLKRKAELEAKKQGKEMTAEEKSKEDTVTKDDDGKKSTKARKDYDKNKGIALAAKHFDKTGVRITPKEALKMAEEK</sequence>
<comment type="caution">
    <text evidence="2">The sequence shown here is derived from an EMBL/GenBank/DDBJ whole genome shotgun (WGS) entry which is preliminary data.</text>
</comment>